<comment type="caution">
    <text evidence="6">The sequence shown here is derived from an EMBL/GenBank/DDBJ whole genome shotgun (WGS) entry which is preliminary data.</text>
</comment>
<sequence>MRAMLAGLVVTCAVAAAGAASAQGILGGGSALSAHDQSLIRSPKKGRLKSKPRVPTAARAETEPLGIPLEAYAPGDPFATGPVPDSPYAVHARAAAQRHGVPADLFYKLVTRESRWNPKALSHKGAIGLAQLMPFTARKLGVDPHDPQQNLDGGARYLAEQYRRFRDWRLALAAYNAGPEAVQRYNGIPPYRETRLYVAAIMGD</sequence>
<dbReference type="CDD" id="cd00254">
    <property type="entry name" value="LT-like"/>
    <property type="match status" value="1"/>
</dbReference>
<feature type="domain" description="Transglycosylase SLT" evidence="5">
    <location>
        <begin position="93"/>
        <end position="192"/>
    </location>
</feature>
<evidence type="ECO:0000313" key="6">
    <source>
        <dbReference type="EMBL" id="MSU89985.1"/>
    </source>
</evidence>
<keyword evidence="4" id="KW-0732">Signal</keyword>
<name>A0A6L5Z1P7_9RHOB</name>
<dbReference type="PANTHER" id="PTHR37423:SF2">
    <property type="entry name" value="MEMBRANE-BOUND LYTIC MUREIN TRANSGLYCOSYLASE C"/>
    <property type="match status" value="1"/>
</dbReference>
<evidence type="ECO:0000256" key="3">
    <source>
        <dbReference type="SAM" id="MobiDB-lite"/>
    </source>
</evidence>
<dbReference type="Pfam" id="PF01464">
    <property type="entry name" value="SLT"/>
    <property type="match status" value="1"/>
</dbReference>
<evidence type="ECO:0000256" key="2">
    <source>
        <dbReference type="ARBA" id="ARBA00009387"/>
    </source>
</evidence>
<dbReference type="SUPFAM" id="SSF53955">
    <property type="entry name" value="Lysozyme-like"/>
    <property type="match status" value="1"/>
</dbReference>
<dbReference type="RefSeq" id="WP_154446472.1">
    <property type="nucleotide sequence ID" value="NZ_WIND01000006.1"/>
</dbReference>
<comment type="similarity">
    <text evidence="2">Belongs to the virb1 family.</text>
</comment>
<dbReference type="Gene3D" id="1.10.530.10">
    <property type="match status" value="1"/>
</dbReference>
<protein>
    <submittedName>
        <fullName evidence="6">Transglycosylase SLT domain-containing protein</fullName>
    </submittedName>
</protein>
<feature type="chain" id="PRO_5026856797" evidence="4">
    <location>
        <begin position="23"/>
        <end position="204"/>
    </location>
</feature>
<dbReference type="Proteomes" id="UP000474957">
    <property type="component" value="Unassembled WGS sequence"/>
</dbReference>
<dbReference type="InterPro" id="IPR008258">
    <property type="entry name" value="Transglycosylase_SLT_dom_1"/>
</dbReference>
<comment type="similarity">
    <text evidence="1">Belongs to the transglycosylase Slt family.</text>
</comment>
<dbReference type="AlphaFoldDB" id="A0A6L5Z1P7"/>
<dbReference type="InterPro" id="IPR023346">
    <property type="entry name" value="Lysozyme-like_dom_sf"/>
</dbReference>
<dbReference type="EMBL" id="WIND01000006">
    <property type="protein sequence ID" value="MSU89985.1"/>
    <property type="molecule type" value="Genomic_DNA"/>
</dbReference>
<evidence type="ECO:0000259" key="5">
    <source>
        <dbReference type="Pfam" id="PF01464"/>
    </source>
</evidence>
<keyword evidence="7" id="KW-1185">Reference proteome</keyword>
<reference evidence="6 7" key="1">
    <citation type="submission" date="2019-10" db="EMBL/GenBank/DDBJ databases">
        <title>Cognatihalovulum marinum gen. nov. sp. nov., a new member of the family Rhodobacteraceae isolated from deep seawater of the Northwest Indian Ocean.</title>
        <authorList>
            <person name="Ruan C."/>
            <person name="Wang J."/>
            <person name="Zheng X."/>
            <person name="Song L."/>
            <person name="Zhu Y."/>
            <person name="Huang Y."/>
            <person name="Lu Z."/>
            <person name="Du W."/>
            <person name="Huang L."/>
            <person name="Dai X."/>
        </authorList>
    </citation>
    <scope>NUCLEOTIDE SEQUENCE [LARGE SCALE GENOMIC DNA]</scope>
    <source>
        <strain evidence="6 7">2CG4</strain>
    </source>
</reference>
<gene>
    <name evidence="6" type="ORF">GE300_10225</name>
</gene>
<feature type="region of interest" description="Disordered" evidence="3">
    <location>
        <begin position="39"/>
        <end position="60"/>
    </location>
</feature>
<evidence type="ECO:0000256" key="4">
    <source>
        <dbReference type="SAM" id="SignalP"/>
    </source>
</evidence>
<evidence type="ECO:0000313" key="7">
    <source>
        <dbReference type="Proteomes" id="UP000474957"/>
    </source>
</evidence>
<dbReference type="PANTHER" id="PTHR37423">
    <property type="entry name" value="SOLUBLE LYTIC MUREIN TRANSGLYCOSYLASE-RELATED"/>
    <property type="match status" value="1"/>
</dbReference>
<feature type="compositionally biased region" description="Basic residues" evidence="3">
    <location>
        <begin position="42"/>
        <end position="52"/>
    </location>
</feature>
<proteinExistence type="inferred from homology"/>
<evidence type="ECO:0000256" key="1">
    <source>
        <dbReference type="ARBA" id="ARBA00007734"/>
    </source>
</evidence>
<feature type="signal peptide" evidence="4">
    <location>
        <begin position="1"/>
        <end position="22"/>
    </location>
</feature>
<accession>A0A6L5Z1P7</accession>
<organism evidence="6 7">
    <name type="scientific">Halovulum marinum</name>
    <dbReference type="NCBI Taxonomy" id="2662447"/>
    <lineage>
        <taxon>Bacteria</taxon>
        <taxon>Pseudomonadati</taxon>
        <taxon>Pseudomonadota</taxon>
        <taxon>Alphaproteobacteria</taxon>
        <taxon>Rhodobacterales</taxon>
        <taxon>Paracoccaceae</taxon>
        <taxon>Halovulum</taxon>
    </lineage>
</organism>